<keyword evidence="6 7" id="KW-0472">Membrane</keyword>
<comment type="caution">
    <text evidence="8">The sequence shown here is derived from an EMBL/GenBank/DDBJ whole genome shotgun (WGS) entry which is preliminary data.</text>
</comment>
<evidence type="ECO:0000256" key="2">
    <source>
        <dbReference type="ARBA" id="ARBA00007430"/>
    </source>
</evidence>
<evidence type="ECO:0000313" key="8">
    <source>
        <dbReference type="EMBL" id="MBA8801833.1"/>
    </source>
</evidence>
<comment type="subcellular location">
    <subcellularLocation>
        <location evidence="1">Cell membrane</location>
        <topology evidence="1">Multi-pass membrane protein</topology>
    </subcellularLocation>
</comment>
<reference evidence="8 9" key="1">
    <citation type="submission" date="2020-07" db="EMBL/GenBank/DDBJ databases">
        <title>Sequencing the genomes of 1000 actinobacteria strains.</title>
        <authorList>
            <person name="Klenk H.-P."/>
        </authorList>
    </citation>
    <scope>NUCLEOTIDE SEQUENCE [LARGE SCALE GENOMIC DNA]</scope>
    <source>
        <strain evidence="8 9">DSM 21349</strain>
    </source>
</reference>
<dbReference type="GO" id="GO:0005886">
    <property type="term" value="C:plasma membrane"/>
    <property type="evidence" value="ECO:0007669"/>
    <property type="project" value="UniProtKB-SubCell"/>
</dbReference>
<dbReference type="PANTHER" id="PTHR30250">
    <property type="entry name" value="PST FAMILY PREDICTED COLANIC ACID TRANSPORTER"/>
    <property type="match status" value="1"/>
</dbReference>
<dbReference type="Proteomes" id="UP000580910">
    <property type="component" value="Unassembled WGS sequence"/>
</dbReference>
<dbReference type="PANTHER" id="PTHR30250:SF10">
    <property type="entry name" value="LIPOPOLYSACCHARIDE BIOSYNTHESIS PROTEIN WZXC"/>
    <property type="match status" value="1"/>
</dbReference>
<feature type="transmembrane region" description="Helical" evidence="7">
    <location>
        <begin position="271"/>
        <end position="288"/>
    </location>
</feature>
<dbReference type="AlphaFoldDB" id="A0A7W3IWE0"/>
<feature type="transmembrane region" description="Helical" evidence="7">
    <location>
        <begin position="215"/>
        <end position="236"/>
    </location>
</feature>
<evidence type="ECO:0000256" key="5">
    <source>
        <dbReference type="ARBA" id="ARBA00022989"/>
    </source>
</evidence>
<evidence type="ECO:0000256" key="6">
    <source>
        <dbReference type="ARBA" id="ARBA00023136"/>
    </source>
</evidence>
<comment type="similarity">
    <text evidence="2">Belongs to the polysaccharide synthase family.</text>
</comment>
<feature type="transmembrane region" description="Helical" evidence="7">
    <location>
        <begin position="331"/>
        <end position="352"/>
    </location>
</feature>
<evidence type="ECO:0000256" key="3">
    <source>
        <dbReference type="ARBA" id="ARBA00022475"/>
    </source>
</evidence>
<accession>A0A7W3IWE0</accession>
<protein>
    <submittedName>
        <fullName evidence="8">PST family polysaccharide transporter</fullName>
    </submittedName>
</protein>
<evidence type="ECO:0000256" key="4">
    <source>
        <dbReference type="ARBA" id="ARBA00022692"/>
    </source>
</evidence>
<keyword evidence="3" id="KW-1003">Cell membrane</keyword>
<proteinExistence type="inferred from homology"/>
<feature type="transmembrane region" description="Helical" evidence="7">
    <location>
        <begin position="39"/>
        <end position="60"/>
    </location>
</feature>
<feature type="transmembrane region" description="Helical" evidence="7">
    <location>
        <begin position="300"/>
        <end position="325"/>
    </location>
</feature>
<dbReference type="Pfam" id="PF13440">
    <property type="entry name" value="Polysacc_synt_3"/>
    <property type="match status" value="1"/>
</dbReference>
<evidence type="ECO:0000256" key="7">
    <source>
        <dbReference type="SAM" id="Phobius"/>
    </source>
</evidence>
<dbReference type="EMBL" id="JACGXA010000001">
    <property type="protein sequence ID" value="MBA8801833.1"/>
    <property type="molecule type" value="Genomic_DNA"/>
</dbReference>
<keyword evidence="4 7" id="KW-0812">Transmembrane</keyword>
<gene>
    <name evidence="8" type="ORF">FB382_000124</name>
</gene>
<feature type="transmembrane region" description="Helical" evidence="7">
    <location>
        <begin position="248"/>
        <end position="265"/>
    </location>
</feature>
<keyword evidence="5 7" id="KW-1133">Transmembrane helix</keyword>
<dbReference type="InterPro" id="IPR050833">
    <property type="entry name" value="Poly_Biosynth_Transport"/>
</dbReference>
<evidence type="ECO:0000313" key="9">
    <source>
        <dbReference type="Proteomes" id="UP000580910"/>
    </source>
</evidence>
<sequence>MTSITLVLSLTFLFNGMGAQHRADLNRRLQFGKLALGDVVGYACGFGVALVLALLGYGYWAIVGQYVTFSSVASCYYLIAAGWLPHRYQRATDIRGELVFGAGVLGVQLSNYVAKNADSVIIGARLGDIPLGLYSRAYQLLDAPMTQLQAPVTKVVLPYLSKALDDPERYRSLILRAQAALLHPMMLMFGVAAGFSPIAIPVMLGDGWLGVERPFQVLCVGGMATIAGYASYWAYLSTATLGSVVRRAILIQGLMVVGFFFGSNLGVEGVAGSFGVGAVVWWLSNTYLLKAVPLAPWRELLLQGAAPFVTNVACALGVLCFLGSSDLGVPTSIALGSLTYCAIYVVLGLGAFRMGGSLRTSLSIVSKVAMVGFQPAPSGR</sequence>
<organism evidence="8 9">
    <name type="scientific">Nocardioides ginsengisegetis</name>
    <dbReference type="NCBI Taxonomy" id="661491"/>
    <lineage>
        <taxon>Bacteria</taxon>
        <taxon>Bacillati</taxon>
        <taxon>Actinomycetota</taxon>
        <taxon>Actinomycetes</taxon>
        <taxon>Propionibacteriales</taxon>
        <taxon>Nocardioidaceae</taxon>
        <taxon>Nocardioides</taxon>
    </lineage>
</organism>
<name>A0A7W3IWE0_9ACTN</name>
<keyword evidence="9" id="KW-1185">Reference proteome</keyword>
<feature type="transmembrane region" description="Helical" evidence="7">
    <location>
        <begin position="179"/>
        <end position="203"/>
    </location>
</feature>
<evidence type="ECO:0000256" key="1">
    <source>
        <dbReference type="ARBA" id="ARBA00004651"/>
    </source>
</evidence>